<feature type="compositionally biased region" description="Polar residues" evidence="1">
    <location>
        <begin position="66"/>
        <end position="100"/>
    </location>
</feature>
<feature type="region of interest" description="Disordered" evidence="1">
    <location>
        <begin position="197"/>
        <end position="242"/>
    </location>
</feature>
<comment type="caution">
    <text evidence="3">The sequence shown here is derived from an EMBL/GenBank/DDBJ whole genome shotgun (WGS) entry which is preliminary data.</text>
</comment>
<dbReference type="AlphaFoldDB" id="A0A1Y1VC02"/>
<keyword evidence="4" id="KW-1185">Reference proteome</keyword>
<gene>
    <name evidence="3" type="ORF">BCR36DRAFT_350496</name>
</gene>
<evidence type="ECO:0000256" key="1">
    <source>
        <dbReference type="SAM" id="MobiDB-lite"/>
    </source>
</evidence>
<feature type="compositionally biased region" description="Basic residues" evidence="1">
    <location>
        <begin position="124"/>
        <end position="133"/>
    </location>
</feature>
<keyword evidence="2" id="KW-0812">Transmembrane</keyword>
<organism evidence="3 4">
    <name type="scientific">Piromyces finnis</name>
    <dbReference type="NCBI Taxonomy" id="1754191"/>
    <lineage>
        <taxon>Eukaryota</taxon>
        <taxon>Fungi</taxon>
        <taxon>Fungi incertae sedis</taxon>
        <taxon>Chytridiomycota</taxon>
        <taxon>Chytridiomycota incertae sedis</taxon>
        <taxon>Neocallimastigomycetes</taxon>
        <taxon>Neocallimastigales</taxon>
        <taxon>Neocallimastigaceae</taxon>
        <taxon>Piromyces</taxon>
    </lineage>
</organism>
<evidence type="ECO:0000313" key="3">
    <source>
        <dbReference type="EMBL" id="ORX52190.1"/>
    </source>
</evidence>
<sequence length="499" mass="56949">MENTEISNNELTNINPIEIQKEIQENLVVDSEKNKIAETLMQENQDENTQKPPIPEEIKTETPEINSTINTSAVDGTSKSNDTTNNEVTPSNSESSTNAKNTEKTPELITRKSSKNLSKEERLKRQRELRKKRILESSHERLSRITKTYSQGSSYYDSEKDDSSLSRESSIRSIHHHGMERTPSKTSINSATKIQEENNTQLLNEPENINNNDLSRNNSVNSINSINSKSETTSRNNSGIYDSEIVQTKEVSTNNSNVNTEANTNIKNTEANDFSRMLFREMLKEEFNKSNTNNGQSYGQFSNATPINNIHDIKNNMDALLTSDKPFEALGKMFDFLNVDEKTSEEQKIAEEKYNQYCSISKFIHTIVIYIYSMIVIYVSLVAVHEDAKENSFSTIKYFFYRLANMDTLSQNKSIFGMTPWSCLVLLEITLLSGQIGYQYAFNIKKGISKQLDLLPIPILNKFISLVNQYKLYIEILVNDLFLYLFLIGISVSVGKIFY</sequence>
<feature type="transmembrane region" description="Helical" evidence="2">
    <location>
        <begin position="363"/>
        <end position="384"/>
    </location>
</feature>
<proteinExistence type="predicted"/>
<protein>
    <submittedName>
        <fullName evidence="3">Uncharacterized protein</fullName>
    </submittedName>
</protein>
<feature type="compositionally biased region" description="Polar residues" evidence="1">
    <location>
        <begin position="229"/>
        <end position="240"/>
    </location>
</feature>
<reference evidence="3 4" key="2">
    <citation type="submission" date="2016-08" db="EMBL/GenBank/DDBJ databases">
        <title>Pervasive Adenine N6-methylation of Active Genes in Fungi.</title>
        <authorList>
            <consortium name="DOE Joint Genome Institute"/>
            <person name="Mondo S.J."/>
            <person name="Dannebaum R.O."/>
            <person name="Kuo R.C."/>
            <person name="Labutti K."/>
            <person name="Haridas S."/>
            <person name="Kuo A."/>
            <person name="Salamov A."/>
            <person name="Ahrendt S.R."/>
            <person name="Lipzen A."/>
            <person name="Sullivan W."/>
            <person name="Andreopoulos W.B."/>
            <person name="Clum A."/>
            <person name="Lindquist E."/>
            <person name="Daum C."/>
            <person name="Ramamoorthy G.K."/>
            <person name="Gryganskyi A."/>
            <person name="Culley D."/>
            <person name="Magnuson J.K."/>
            <person name="James T.Y."/>
            <person name="O'Malley M.A."/>
            <person name="Stajich J.E."/>
            <person name="Spatafora J.W."/>
            <person name="Visel A."/>
            <person name="Grigoriev I.V."/>
        </authorList>
    </citation>
    <scope>NUCLEOTIDE SEQUENCE [LARGE SCALE GENOMIC DNA]</scope>
    <source>
        <strain evidence="4">finn</strain>
    </source>
</reference>
<dbReference type="OrthoDB" id="2156715at2759"/>
<keyword evidence="2" id="KW-1133">Transmembrane helix</keyword>
<evidence type="ECO:0000256" key="2">
    <source>
        <dbReference type="SAM" id="Phobius"/>
    </source>
</evidence>
<feature type="compositionally biased region" description="Low complexity" evidence="1">
    <location>
        <begin position="208"/>
        <end position="228"/>
    </location>
</feature>
<feature type="compositionally biased region" description="Basic and acidic residues" evidence="1">
    <location>
        <begin position="101"/>
        <end position="110"/>
    </location>
</feature>
<keyword evidence="2" id="KW-0472">Membrane</keyword>
<feature type="transmembrane region" description="Helical" evidence="2">
    <location>
        <begin position="481"/>
        <end position="498"/>
    </location>
</feature>
<dbReference type="EMBL" id="MCFH01000016">
    <property type="protein sequence ID" value="ORX52190.1"/>
    <property type="molecule type" value="Genomic_DNA"/>
</dbReference>
<name>A0A1Y1VC02_9FUNG</name>
<dbReference type="Proteomes" id="UP000193719">
    <property type="component" value="Unassembled WGS sequence"/>
</dbReference>
<accession>A0A1Y1VC02</accession>
<evidence type="ECO:0000313" key="4">
    <source>
        <dbReference type="Proteomes" id="UP000193719"/>
    </source>
</evidence>
<reference evidence="3 4" key="1">
    <citation type="submission" date="2016-08" db="EMBL/GenBank/DDBJ databases">
        <title>Genomes of anaerobic fungi encode conserved fungal cellulosomes for biomass hydrolysis.</title>
        <authorList>
            <consortium name="DOE Joint Genome Institute"/>
            <person name="Haitjema C.H."/>
            <person name="Gilmore S.P."/>
            <person name="Henske J.K."/>
            <person name="Solomon K.V."/>
            <person name="De Groot R."/>
            <person name="Kuo A."/>
            <person name="Mondo S.J."/>
            <person name="Salamov A.A."/>
            <person name="Labutti K."/>
            <person name="Zhao Z."/>
            <person name="Chiniquy J."/>
            <person name="Barry K."/>
            <person name="Brewer H.M."/>
            <person name="Purvine S.O."/>
            <person name="Wright A.T."/>
            <person name="Boxma B."/>
            <person name="Van Alen T."/>
            <person name="Hackstein J.H."/>
            <person name="Baker S.E."/>
            <person name="Grigoriev I.V."/>
            <person name="O'Malley M.A."/>
        </authorList>
    </citation>
    <scope>NUCLEOTIDE SEQUENCE [LARGE SCALE GENOMIC DNA]</scope>
    <source>
        <strain evidence="4">finn</strain>
    </source>
</reference>
<feature type="region of interest" description="Disordered" evidence="1">
    <location>
        <begin position="41"/>
        <end position="135"/>
    </location>
</feature>